<dbReference type="EMBL" id="CP002156">
    <property type="protein sequence ID" value="ADM08195.1"/>
    <property type="molecule type" value="Genomic_DNA"/>
</dbReference>
<accession>E0TAY6</accession>
<gene>
    <name evidence="1" type="ordered locus">PB2503_00572</name>
</gene>
<dbReference type="AlphaFoldDB" id="E0TAY6"/>
<reference evidence="1 2" key="2">
    <citation type="journal article" date="2011" name="J. Bacteriol.">
        <title>Complete genome sequence of strain HTCC2503T of Parvularcula bermudensis, the type species of the order "Parvularculales" in the class Alphaproteobacteria.</title>
        <authorList>
            <person name="Oh H.M."/>
            <person name="Kang I."/>
            <person name="Vergin K.L."/>
            <person name="Kang D."/>
            <person name="Rhee K.H."/>
            <person name="Giovannoni S.J."/>
            <person name="Cho J.C."/>
        </authorList>
    </citation>
    <scope>NUCLEOTIDE SEQUENCE [LARGE SCALE GENOMIC DNA]</scope>
    <source>
        <strain evidence="2">ATCC BAA-594 / HTCC2503 / KCTC 12087</strain>
    </source>
</reference>
<sequence length="93" mass="9609">MVLQGPEGLTCPITHDAQGAGAALGQSSCGVATKSGKTGFLQGRATAPLEPQRLRRVAGSPQDDSCIRSRNTSAETVFFRGLDLPSITGRIAP</sequence>
<protein>
    <submittedName>
        <fullName evidence="1">Uncharacterized protein</fullName>
    </submittedName>
</protein>
<keyword evidence="2" id="KW-1185">Reference proteome</keyword>
<reference evidence="2" key="1">
    <citation type="submission" date="2010-08" db="EMBL/GenBank/DDBJ databases">
        <title>Genome sequence of Parvularcula bermudensis HTCC2503.</title>
        <authorList>
            <person name="Kang D.-M."/>
            <person name="Oh H.-M."/>
            <person name="Cho J.-C."/>
        </authorList>
    </citation>
    <scope>NUCLEOTIDE SEQUENCE [LARGE SCALE GENOMIC DNA]</scope>
    <source>
        <strain evidence="2">ATCC BAA-594 / HTCC2503 / KCTC 12087</strain>
    </source>
</reference>
<organism evidence="1 2">
    <name type="scientific">Parvularcula bermudensis (strain ATCC BAA-594 / HTCC2503 / KCTC 12087)</name>
    <dbReference type="NCBI Taxonomy" id="314260"/>
    <lineage>
        <taxon>Bacteria</taxon>
        <taxon>Pseudomonadati</taxon>
        <taxon>Pseudomonadota</taxon>
        <taxon>Alphaproteobacteria</taxon>
        <taxon>Parvularculales</taxon>
        <taxon>Parvularculaceae</taxon>
        <taxon>Parvularcula</taxon>
    </lineage>
</organism>
<dbReference type="STRING" id="314260.PB2503_00572"/>
<proteinExistence type="predicted"/>
<evidence type="ECO:0000313" key="1">
    <source>
        <dbReference type="EMBL" id="ADM08195.1"/>
    </source>
</evidence>
<name>E0TAY6_PARBH</name>
<dbReference type="KEGG" id="pbr:PB2503_00572"/>
<dbReference type="Proteomes" id="UP000001302">
    <property type="component" value="Chromosome"/>
</dbReference>
<dbReference type="HOGENOM" id="CLU_2396939_0_0_5"/>
<evidence type="ECO:0000313" key="2">
    <source>
        <dbReference type="Proteomes" id="UP000001302"/>
    </source>
</evidence>